<evidence type="ECO:0000313" key="3">
    <source>
        <dbReference type="Proteomes" id="UP000501982"/>
    </source>
</evidence>
<keyword evidence="1" id="KW-1133">Transmembrane helix</keyword>
<feature type="transmembrane region" description="Helical" evidence="1">
    <location>
        <begin position="63"/>
        <end position="78"/>
    </location>
</feature>
<feature type="transmembrane region" description="Helical" evidence="1">
    <location>
        <begin position="33"/>
        <end position="51"/>
    </location>
</feature>
<name>A0A7L5EDZ1_PARDI</name>
<reference evidence="2 3" key="1">
    <citation type="submission" date="2020-04" db="EMBL/GenBank/DDBJ databases">
        <title>Complete Genomes and Methylome analysis of CBBP consortium that reverse antibiotic-induced susceptibility to vancomycin-resistant Enterococcus faecium infection.</title>
        <authorList>
            <person name="Fomenkov A."/>
            <person name="Zhang Z."/>
            <person name="Pamer E."/>
            <person name="Roberts R.J."/>
        </authorList>
    </citation>
    <scope>NUCLEOTIDE SEQUENCE [LARGE SCALE GENOMIC DNA]</scope>
    <source>
        <strain evidence="3">CBBP</strain>
    </source>
</reference>
<feature type="transmembrane region" description="Helical" evidence="1">
    <location>
        <begin position="231"/>
        <end position="253"/>
    </location>
</feature>
<feature type="transmembrane region" description="Helical" evidence="1">
    <location>
        <begin position="316"/>
        <end position="337"/>
    </location>
</feature>
<proteinExistence type="predicted"/>
<organism evidence="2 3">
    <name type="scientific">Parabacteroides distasonis</name>
    <dbReference type="NCBI Taxonomy" id="823"/>
    <lineage>
        <taxon>Bacteria</taxon>
        <taxon>Pseudomonadati</taxon>
        <taxon>Bacteroidota</taxon>
        <taxon>Bacteroidia</taxon>
        <taxon>Bacteroidales</taxon>
        <taxon>Tannerellaceae</taxon>
        <taxon>Parabacteroides</taxon>
    </lineage>
</organism>
<gene>
    <name evidence="2" type="ORF">HHO38_00255</name>
</gene>
<evidence type="ECO:0000313" key="2">
    <source>
        <dbReference type="EMBL" id="QJE26862.1"/>
    </source>
</evidence>
<accession>A0A7L5EDZ1</accession>
<dbReference type="EMBL" id="CP051672">
    <property type="protein sequence ID" value="QJE26862.1"/>
    <property type="molecule type" value="Genomic_DNA"/>
</dbReference>
<feature type="transmembrane region" description="Helical" evidence="1">
    <location>
        <begin position="344"/>
        <end position="363"/>
    </location>
</feature>
<feature type="transmembrane region" description="Helical" evidence="1">
    <location>
        <begin position="200"/>
        <end position="224"/>
    </location>
</feature>
<evidence type="ECO:0000256" key="1">
    <source>
        <dbReference type="SAM" id="Phobius"/>
    </source>
</evidence>
<keyword evidence="1" id="KW-0812">Transmembrane</keyword>
<protein>
    <submittedName>
        <fullName evidence="2">Uncharacterized protein</fullName>
    </submittedName>
</protein>
<dbReference type="RefSeq" id="WP_170104843.1">
    <property type="nucleotide sequence ID" value="NZ_CP051672.1"/>
</dbReference>
<feature type="transmembrane region" description="Helical" evidence="1">
    <location>
        <begin position="7"/>
        <end position="27"/>
    </location>
</feature>
<keyword evidence="1" id="KW-0472">Membrane</keyword>
<dbReference type="AlphaFoldDB" id="A0A7L5EDZ1"/>
<dbReference type="Proteomes" id="UP000501982">
    <property type="component" value="Chromosome"/>
</dbReference>
<feature type="transmembrane region" description="Helical" evidence="1">
    <location>
        <begin position="84"/>
        <end position="102"/>
    </location>
</feature>
<feature type="transmembrane region" description="Helical" evidence="1">
    <location>
        <begin position="114"/>
        <end position="136"/>
    </location>
</feature>
<sequence length="384" mass="44734">MKKQTITFRLYTLCIFFLFLDAMYPWYMWNNNLRQLTVGFTALVSFFIGFAESGRFCVTQKHLFFAFFLLVSLLWNYTGGDGGLILFAEFFIWTYLATLVSLDKMYMLQFITKWTACLILVSLIFYLLFFSGILSINPTFISLSDGRYQSWNYYVFTVYAQYEVVYRFMGFFMEPGHMTMGVVPLIMANGFDLKNKYVKILLLCEFFTLSLAGYVTLFIGYLLFHGSIRSLNTLLGGTVFIVILIYLIDFFGFSDILQVTIWDRLEIKNGEIAGNNRVSAEFDKVYQYFICSSKVWTGNELIDLTAYGGIAGYKKYLVQNGIIGLLFTLLVYGYNYLMCFKYKVAIFTLILLMLLFQNAYPYWFCVMSTYILGCDNLRKQTIFK</sequence>